<keyword evidence="4" id="KW-1185">Reference proteome</keyword>
<evidence type="ECO:0000313" key="3">
    <source>
        <dbReference type="EMBL" id="KAJ3176326.1"/>
    </source>
</evidence>
<feature type="compositionally biased region" description="Polar residues" evidence="1">
    <location>
        <begin position="881"/>
        <end position="890"/>
    </location>
</feature>
<dbReference type="Gene3D" id="1.10.220.20">
    <property type="match status" value="1"/>
</dbReference>
<dbReference type="Gene3D" id="2.30.29.30">
    <property type="entry name" value="Pleckstrin-homology domain (PH domain)/Phosphotyrosine-binding domain (PTB)"/>
    <property type="match status" value="1"/>
</dbReference>
<feature type="region of interest" description="Disordered" evidence="1">
    <location>
        <begin position="294"/>
        <end position="351"/>
    </location>
</feature>
<sequence>MTAEAAAAPAQQDQSSREPGTQRAAAIGFLRRRGTERKEAGGAAANDAGDLLLSPPQPPPPLPPPSLPLPAASNLSRLNASSRQPSGAASPAAEARSVPYPSSSSNNTPLIDSDFLLAASPPQPVYAQAAAVVGGVPGGYHGLVSLERISVMLRRKEDELRFQKEAEEANETTFERKLREVEERRRRERAAAPSSEPKTATGQDKGPPPRSPLRQDDSSSSSSPHIQRARAIDFLNQRRGDSPREQLDRRPTSRAEAAVVQPHSGSSGDGNWNSRHYGLDDETRTNSFVRRCKTTLGRNGGGQQRDRSGSGSATATEARDDLDGNSARLMAPYLGTDDTGSDSPGTNAAEGDSFELCRNESIKSHVGSPQLYSSSIPMHVDPSMPMPKMPAGFPVRSSSRPRILPFPKVAHAVEMSGPPSPTSPRSPRIPIDRAARSPGFRSTPFFQQPEGGADSSGLLRSGSYNGIMSPPESPARTEYRPRQRSESEVAMADVDAMTSSRPATNTINTAPARPTKIQIPVVVEPPSARRPVATTQRNNNQFILSPTYTPSPSSPAAFSSLFSHHSPRKFLQQGRAWQVITTTTVKDRYLFLFTDVLVIAKLLREDLSNPEESTFQIKNILALRSSQLVLKDERWQYTPRAPSPAVQAAVRKFSTNPIKAVAYLISKRAFPCTTDAIAHFLHVTPGLSRRQLGRFLGVQEHHDILQAFLDMLHFKNLRVDESLRLFLSTVRLPGETFVIDAVLDAFAKRWYNCNKDSVHSDANVILKLVFAIMELNADLHNPYADEGGKVTMREFVDRFRTGVRADAVAAGSGVLYSGGISSEVLGAIYDSVRKEKLEMAEVDWDLAVKARIVVEVDLTAARGSGPAVGAGSFSRHPQHYLPTQQHSTASRYGKERSRAPPAHLASAAAPDEDDDTTSLTLPPFPSRLTLKHTSAPILVRIPFPDPHLRIHLYGQDLQFSPQILTFAEQPTASFTIRGTGLGRKLVFFSKRGPAARRYQTPFTRQITIEPAFLRHSFQLSFWPHSDELNSSSGGGAAAGGGGGGGPLGSAPPMLQQQGQQRSQQTSSSRYQGRQPQPQPLPPPLPPPQPVVKRKYLFAVSDQDTRASWLESLAAADLHPNDSQRRNQHQHQHYTSALSTGGSGGGGSKKKSSASSSRRHLHRDHRDNHHRREHGGSSRSRAVSTSSLSSVSTARTSASSTSSSSSAAGGGHGEGAPGVGALLPSARSPDDELDAISELVAHRVLREAVLPPENIFTGREIKDAVVKNARVEVVLGFLRDRGLLERSEQRNVL</sequence>
<organism evidence="3 4">
    <name type="scientific">Geranomyces variabilis</name>
    <dbReference type="NCBI Taxonomy" id="109894"/>
    <lineage>
        <taxon>Eukaryota</taxon>
        <taxon>Fungi</taxon>
        <taxon>Fungi incertae sedis</taxon>
        <taxon>Chytridiomycota</taxon>
        <taxon>Chytridiomycota incertae sedis</taxon>
        <taxon>Chytridiomycetes</taxon>
        <taxon>Spizellomycetales</taxon>
        <taxon>Powellomycetaceae</taxon>
        <taxon>Geranomyces</taxon>
    </lineage>
</organism>
<feature type="compositionally biased region" description="Pro residues" evidence="1">
    <location>
        <begin position="1076"/>
        <end position="1089"/>
    </location>
</feature>
<dbReference type="GO" id="GO:0032012">
    <property type="term" value="P:regulation of ARF protein signal transduction"/>
    <property type="evidence" value="ECO:0007669"/>
    <property type="project" value="InterPro"/>
</dbReference>
<feature type="region of interest" description="Disordered" evidence="1">
    <location>
        <begin position="867"/>
        <end position="920"/>
    </location>
</feature>
<feature type="compositionally biased region" description="Pro residues" evidence="1">
    <location>
        <begin position="55"/>
        <end position="68"/>
    </location>
</feature>
<evidence type="ECO:0000259" key="2">
    <source>
        <dbReference type="PROSITE" id="PS50190"/>
    </source>
</evidence>
<dbReference type="Gene3D" id="1.10.1000.11">
    <property type="entry name" value="Arf Nucleotide-binding Site Opener,domain 2"/>
    <property type="match status" value="1"/>
</dbReference>
<dbReference type="InterPro" id="IPR023394">
    <property type="entry name" value="Sec7_C_sf"/>
</dbReference>
<evidence type="ECO:0000313" key="4">
    <source>
        <dbReference type="Proteomes" id="UP001212152"/>
    </source>
</evidence>
<dbReference type="SMART" id="SM00222">
    <property type="entry name" value="Sec7"/>
    <property type="match status" value="1"/>
</dbReference>
<dbReference type="SUPFAM" id="SSF48425">
    <property type="entry name" value="Sec7 domain"/>
    <property type="match status" value="1"/>
</dbReference>
<feature type="region of interest" description="Disordered" evidence="1">
    <location>
        <begin position="167"/>
        <end position="280"/>
    </location>
</feature>
<feature type="region of interest" description="Disordered" evidence="1">
    <location>
        <begin position="437"/>
        <end position="485"/>
    </location>
</feature>
<feature type="compositionally biased region" description="Basic and acidic residues" evidence="1">
    <location>
        <begin position="475"/>
        <end position="485"/>
    </location>
</feature>
<evidence type="ECO:0000256" key="1">
    <source>
        <dbReference type="SAM" id="MobiDB-lite"/>
    </source>
</evidence>
<feature type="compositionally biased region" description="Gly residues" evidence="1">
    <location>
        <begin position="1207"/>
        <end position="1217"/>
    </location>
</feature>
<name>A0AAD5XRA7_9FUNG</name>
<dbReference type="EMBL" id="JADGJQ010000042">
    <property type="protein sequence ID" value="KAJ3176326.1"/>
    <property type="molecule type" value="Genomic_DNA"/>
</dbReference>
<dbReference type="Proteomes" id="UP001212152">
    <property type="component" value="Unassembled WGS sequence"/>
</dbReference>
<reference evidence="3" key="1">
    <citation type="submission" date="2020-05" db="EMBL/GenBank/DDBJ databases">
        <title>Phylogenomic resolution of chytrid fungi.</title>
        <authorList>
            <person name="Stajich J.E."/>
            <person name="Amses K."/>
            <person name="Simmons R."/>
            <person name="Seto K."/>
            <person name="Myers J."/>
            <person name="Bonds A."/>
            <person name="Quandt C.A."/>
            <person name="Barry K."/>
            <person name="Liu P."/>
            <person name="Grigoriev I."/>
            <person name="Longcore J.E."/>
            <person name="James T.Y."/>
        </authorList>
    </citation>
    <scope>NUCLEOTIDE SEQUENCE</scope>
    <source>
        <strain evidence="3">JEL0379</strain>
    </source>
</reference>
<dbReference type="InterPro" id="IPR011993">
    <property type="entry name" value="PH-like_dom_sf"/>
</dbReference>
<feature type="compositionally biased region" description="Low complexity" evidence="1">
    <location>
        <begin position="41"/>
        <end position="54"/>
    </location>
</feature>
<feature type="domain" description="SEC7" evidence="2">
    <location>
        <begin position="646"/>
        <end position="835"/>
    </location>
</feature>
<feature type="compositionally biased region" description="Low complexity" evidence="1">
    <location>
        <begin position="899"/>
        <end position="909"/>
    </location>
</feature>
<feature type="compositionally biased region" description="Low complexity" evidence="1">
    <location>
        <begin position="1048"/>
        <end position="1075"/>
    </location>
</feature>
<feature type="compositionally biased region" description="Low complexity" evidence="1">
    <location>
        <begin position="1"/>
        <end position="10"/>
    </location>
</feature>
<gene>
    <name evidence="3" type="ORF">HDU87_005368</name>
</gene>
<dbReference type="CDD" id="cd00171">
    <property type="entry name" value="Sec7"/>
    <property type="match status" value="1"/>
</dbReference>
<comment type="caution">
    <text evidence="3">The sequence shown here is derived from an EMBL/GenBank/DDBJ whole genome shotgun (WGS) entry which is preliminary data.</text>
</comment>
<dbReference type="PROSITE" id="PS50190">
    <property type="entry name" value="SEC7"/>
    <property type="match status" value="1"/>
</dbReference>
<dbReference type="PANTHER" id="PTHR10663:SF402">
    <property type="entry name" value="MIP16918P"/>
    <property type="match status" value="1"/>
</dbReference>
<feature type="region of interest" description="Disordered" evidence="1">
    <location>
        <begin position="1121"/>
        <end position="1228"/>
    </location>
</feature>
<dbReference type="InterPro" id="IPR035999">
    <property type="entry name" value="Sec7_dom_sf"/>
</dbReference>
<dbReference type="PANTHER" id="PTHR10663">
    <property type="entry name" value="GUANYL-NUCLEOTIDE EXCHANGE FACTOR"/>
    <property type="match status" value="1"/>
</dbReference>
<dbReference type="SUPFAM" id="SSF50729">
    <property type="entry name" value="PH domain-like"/>
    <property type="match status" value="1"/>
</dbReference>
<dbReference type="GO" id="GO:0005085">
    <property type="term" value="F:guanyl-nucleotide exchange factor activity"/>
    <property type="evidence" value="ECO:0007669"/>
    <property type="project" value="InterPro"/>
</dbReference>
<feature type="compositionally biased region" description="Basic and acidic residues" evidence="1">
    <location>
        <begin position="236"/>
        <end position="253"/>
    </location>
</feature>
<feature type="region of interest" description="Disordered" evidence="1">
    <location>
        <begin position="1"/>
        <end position="112"/>
    </location>
</feature>
<feature type="compositionally biased region" description="Polar residues" evidence="1">
    <location>
        <begin position="263"/>
        <end position="274"/>
    </location>
</feature>
<feature type="compositionally biased region" description="Gly residues" evidence="1">
    <location>
        <begin position="1032"/>
        <end position="1047"/>
    </location>
</feature>
<proteinExistence type="predicted"/>
<feature type="compositionally biased region" description="Low complexity" evidence="1">
    <location>
        <begin position="69"/>
        <end position="83"/>
    </location>
</feature>
<feature type="compositionally biased region" description="Low complexity" evidence="1">
    <location>
        <begin position="1176"/>
        <end position="1206"/>
    </location>
</feature>
<dbReference type="Pfam" id="PF01369">
    <property type="entry name" value="Sec7"/>
    <property type="match status" value="1"/>
</dbReference>
<feature type="compositionally biased region" description="Basic residues" evidence="1">
    <location>
        <begin position="1147"/>
        <end position="1172"/>
    </location>
</feature>
<accession>A0AAD5XRA7</accession>
<dbReference type="InterPro" id="IPR000904">
    <property type="entry name" value="Sec7_dom"/>
</dbReference>
<feature type="region of interest" description="Disordered" evidence="1">
    <location>
        <begin position="1028"/>
        <end position="1090"/>
    </location>
</feature>
<feature type="compositionally biased region" description="Polar residues" evidence="1">
    <location>
        <begin position="100"/>
        <end position="110"/>
    </location>
</feature>
<feature type="compositionally biased region" description="Basic and acidic residues" evidence="1">
    <location>
        <begin position="167"/>
        <end position="185"/>
    </location>
</feature>
<protein>
    <recommendedName>
        <fullName evidence="2">SEC7 domain-containing protein</fullName>
    </recommendedName>
</protein>